<evidence type="ECO:0000313" key="19">
    <source>
        <dbReference type="EMBL" id="BAL57760.1"/>
    </source>
</evidence>
<evidence type="ECO:0000256" key="6">
    <source>
        <dbReference type="ARBA" id="ARBA00022598"/>
    </source>
</evidence>
<dbReference type="PANTHER" id="PTHR42780">
    <property type="entry name" value="SOLEUCYL-TRNA SYNTHETASE"/>
    <property type="match status" value="1"/>
</dbReference>
<comment type="cofactor">
    <cofactor evidence="1 15">
        <name>Zn(2+)</name>
        <dbReference type="ChEBI" id="CHEBI:29105"/>
    </cofactor>
</comment>
<evidence type="ECO:0000256" key="7">
    <source>
        <dbReference type="ARBA" id="ARBA00022723"/>
    </source>
</evidence>
<name>H5SNM4_9BACT</name>
<dbReference type="PRINTS" id="PR00984">
    <property type="entry name" value="TRNASYNTHILE"/>
</dbReference>
<keyword evidence="10 15" id="KW-0067">ATP-binding</keyword>
<evidence type="ECO:0000256" key="11">
    <source>
        <dbReference type="ARBA" id="ARBA00022917"/>
    </source>
</evidence>
<dbReference type="PROSITE" id="PS00178">
    <property type="entry name" value="AA_TRNA_LIGASE_I"/>
    <property type="match status" value="1"/>
</dbReference>
<keyword evidence="6 15" id="KW-0436">Ligase</keyword>
<dbReference type="HAMAP" id="MF_02003">
    <property type="entry name" value="Ile_tRNA_synth_type2"/>
    <property type="match status" value="1"/>
</dbReference>
<comment type="subcellular location">
    <subcellularLocation>
        <location evidence="2 15">Cytoplasm</location>
    </subcellularLocation>
</comment>
<evidence type="ECO:0000256" key="15">
    <source>
        <dbReference type="HAMAP-Rule" id="MF_02003"/>
    </source>
</evidence>
<dbReference type="GO" id="GO:0000049">
    <property type="term" value="F:tRNA binding"/>
    <property type="evidence" value="ECO:0007669"/>
    <property type="project" value="InterPro"/>
</dbReference>
<evidence type="ECO:0000256" key="5">
    <source>
        <dbReference type="ARBA" id="ARBA00022490"/>
    </source>
</evidence>
<protein>
    <recommendedName>
        <fullName evidence="15">Isoleucine--tRNA ligase</fullName>
        <ecNumber evidence="15">6.1.1.5</ecNumber>
    </recommendedName>
    <alternativeName>
        <fullName evidence="15">Isoleucyl-tRNA synthetase</fullName>
        <shortName evidence="15">IleRS</shortName>
    </alternativeName>
</protein>
<comment type="similarity">
    <text evidence="3 15">Belongs to the class-I aminoacyl-tRNA synthetase family. IleS type 2 subfamily.</text>
</comment>
<evidence type="ECO:0000256" key="4">
    <source>
        <dbReference type="ARBA" id="ARBA00011245"/>
    </source>
</evidence>
<keyword evidence="5 15" id="KW-0963">Cytoplasm</keyword>
<dbReference type="SUPFAM" id="SSF47323">
    <property type="entry name" value="Anticodon-binding domain of a subclass of class I aminoacyl-tRNA synthetases"/>
    <property type="match status" value="1"/>
</dbReference>
<dbReference type="AlphaFoldDB" id="H5SNM4"/>
<dbReference type="EC" id="6.1.1.5" evidence="15"/>
<evidence type="ECO:0000256" key="16">
    <source>
        <dbReference type="SAM" id="MobiDB-lite"/>
    </source>
</evidence>
<dbReference type="InterPro" id="IPR002300">
    <property type="entry name" value="aa-tRNA-synth_Ia"/>
</dbReference>
<dbReference type="GO" id="GO:0006428">
    <property type="term" value="P:isoleucyl-tRNA aminoacylation"/>
    <property type="evidence" value="ECO:0007669"/>
    <property type="project" value="UniProtKB-UniRule"/>
</dbReference>
<comment type="catalytic activity">
    <reaction evidence="14 15">
        <text>tRNA(Ile) + L-isoleucine + ATP = L-isoleucyl-tRNA(Ile) + AMP + diphosphate</text>
        <dbReference type="Rhea" id="RHEA:11060"/>
        <dbReference type="Rhea" id="RHEA-COMP:9666"/>
        <dbReference type="Rhea" id="RHEA-COMP:9695"/>
        <dbReference type="ChEBI" id="CHEBI:30616"/>
        <dbReference type="ChEBI" id="CHEBI:33019"/>
        <dbReference type="ChEBI" id="CHEBI:58045"/>
        <dbReference type="ChEBI" id="CHEBI:78442"/>
        <dbReference type="ChEBI" id="CHEBI:78528"/>
        <dbReference type="ChEBI" id="CHEBI:456215"/>
        <dbReference type="EC" id="6.1.1.5"/>
    </reaction>
</comment>
<dbReference type="Gene3D" id="1.10.730.10">
    <property type="entry name" value="Isoleucyl-tRNA Synthetase, Domain 1"/>
    <property type="match status" value="1"/>
</dbReference>
<dbReference type="Pfam" id="PF08264">
    <property type="entry name" value="Anticodon_1"/>
    <property type="match status" value="1"/>
</dbReference>
<dbReference type="GO" id="GO:0004822">
    <property type="term" value="F:isoleucine-tRNA ligase activity"/>
    <property type="evidence" value="ECO:0007669"/>
    <property type="project" value="UniProtKB-UniRule"/>
</dbReference>
<feature type="short sequence motif" description="'KMSKS' region" evidence="15">
    <location>
        <begin position="603"/>
        <end position="607"/>
    </location>
</feature>
<feature type="binding site" evidence="15">
    <location>
        <position position="606"/>
    </location>
    <ligand>
        <name>ATP</name>
        <dbReference type="ChEBI" id="CHEBI:30616"/>
    </ligand>
</feature>
<dbReference type="InterPro" id="IPR033709">
    <property type="entry name" value="Anticodon_Ile_ABEc"/>
</dbReference>
<dbReference type="GO" id="GO:0005737">
    <property type="term" value="C:cytoplasm"/>
    <property type="evidence" value="ECO:0007669"/>
    <property type="project" value="UniProtKB-SubCell"/>
</dbReference>
<keyword evidence="12 15" id="KW-0030">Aminoacyl-tRNA synthetase</keyword>
<dbReference type="InterPro" id="IPR002301">
    <property type="entry name" value="Ile-tRNA-ligase"/>
</dbReference>
<dbReference type="InterPro" id="IPR009080">
    <property type="entry name" value="tRNAsynth_Ia_anticodon-bd"/>
</dbReference>
<dbReference type="InterPro" id="IPR009008">
    <property type="entry name" value="Val/Leu/Ile-tRNA-synth_edit"/>
</dbReference>
<dbReference type="GO" id="GO:0005524">
    <property type="term" value="F:ATP binding"/>
    <property type="evidence" value="ECO:0007669"/>
    <property type="project" value="UniProtKB-UniRule"/>
</dbReference>
<proteinExistence type="inferred from homology"/>
<dbReference type="NCBIfam" id="TIGR00392">
    <property type="entry name" value="ileS"/>
    <property type="match status" value="1"/>
</dbReference>
<dbReference type="EMBL" id="AP011783">
    <property type="protein sequence ID" value="BAL57760.1"/>
    <property type="molecule type" value="Genomic_DNA"/>
</dbReference>
<evidence type="ECO:0000256" key="8">
    <source>
        <dbReference type="ARBA" id="ARBA00022741"/>
    </source>
</evidence>
<keyword evidence="9 15" id="KW-0862">Zinc</keyword>
<evidence type="ECO:0000256" key="1">
    <source>
        <dbReference type="ARBA" id="ARBA00001947"/>
    </source>
</evidence>
<dbReference type="GO" id="GO:0008270">
    <property type="term" value="F:zinc ion binding"/>
    <property type="evidence" value="ECO:0007669"/>
    <property type="project" value="UniProtKB-UniRule"/>
</dbReference>
<dbReference type="InterPro" id="IPR023586">
    <property type="entry name" value="Ile-tRNA-ligase_type2"/>
</dbReference>
<dbReference type="PANTHER" id="PTHR42780:SF1">
    <property type="entry name" value="ISOLEUCINE--TRNA LIGASE, CYTOPLASMIC"/>
    <property type="match status" value="1"/>
</dbReference>
<reference evidence="19" key="1">
    <citation type="journal article" date="2005" name="Environ. Microbiol.">
        <title>Genetic and functional properties of uncultivated thermophilic crenarchaeotes from a subsurface gold mine as revealed by analysis of genome fragments.</title>
        <authorList>
            <person name="Nunoura T."/>
            <person name="Hirayama H."/>
            <person name="Takami H."/>
            <person name="Oida H."/>
            <person name="Nishi S."/>
            <person name="Shimamura S."/>
            <person name="Suzuki Y."/>
            <person name="Inagaki F."/>
            <person name="Takai K."/>
            <person name="Nealson K.H."/>
            <person name="Horikoshi K."/>
        </authorList>
    </citation>
    <scope>NUCLEOTIDE SEQUENCE</scope>
</reference>
<organism evidence="19">
    <name type="scientific">uncultured Acetothermia bacterium</name>
    <dbReference type="NCBI Taxonomy" id="236499"/>
    <lineage>
        <taxon>Bacteria</taxon>
        <taxon>Candidatus Bipolaricaulota</taxon>
        <taxon>environmental samples</taxon>
    </lineage>
</organism>
<evidence type="ECO:0000256" key="12">
    <source>
        <dbReference type="ARBA" id="ARBA00023146"/>
    </source>
</evidence>
<evidence type="ECO:0000256" key="9">
    <source>
        <dbReference type="ARBA" id="ARBA00022833"/>
    </source>
</evidence>
<gene>
    <name evidence="15" type="primary">ileS</name>
    <name evidence="19" type="ORF">HGMM_F52D02C39</name>
</gene>
<evidence type="ECO:0000256" key="13">
    <source>
        <dbReference type="ARBA" id="ARBA00025217"/>
    </source>
</evidence>
<dbReference type="CDD" id="cd07961">
    <property type="entry name" value="Anticodon_Ia_Ile_ABEc"/>
    <property type="match status" value="1"/>
</dbReference>
<dbReference type="Pfam" id="PF19302">
    <property type="entry name" value="DUF5915"/>
    <property type="match status" value="1"/>
</dbReference>
<comment type="subunit">
    <text evidence="4 15">Monomer.</text>
</comment>
<dbReference type="FunFam" id="3.40.50.620:FF:000075">
    <property type="entry name" value="Isoleucine--tRNA ligase"/>
    <property type="match status" value="1"/>
</dbReference>
<reference evidence="19" key="2">
    <citation type="journal article" date="2012" name="PLoS ONE">
        <title>A Deeply Branching Thermophilic Bacterium with an Ancient Acetyl-CoA Pathway Dominates a Subsurface Ecosystem.</title>
        <authorList>
            <person name="Takami H."/>
            <person name="Noguchi H."/>
            <person name="Takaki Y."/>
            <person name="Uchiyama I."/>
            <person name="Toyoda A."/>
            <person name="Nishi S."/>
            <person name="Chee G.-J."/>
            <person name="Arai W."/>
            <person name="Nunoura T."/>
            <person name="Itoh T."/>
            <person name="Hattori M."/>
            <person name="Takai K."/>
        </authorList>
    </citation>
    <scope>NUCLEOTIDE SEQUENCE</scope>
</reference>
<accession>H5SNM4</accession>
<dbReference type="InterPro" id="IPR014729">
    <property type="entry name" value="Rossmann-like_a/b/a_fold"/>
</dbReference>
<dbReference type="SUPFAM" id="SSF52374">
    <property type="entry name" value="Nucleotidylyl transferase"/>
    <property type="match status" value="1"/>
</dbReference>
<keyword evidence="11 15" id="KW-0648">Protein biosynthesis</keyword>
<dbReference type="Gene3D" id="3.30.720.200">
    <property type="match status" value="1"/>
</dbReference>
<evidence type="ECO:0000256" key="2">
    <source>
        <dbReference type="ARBA" id="ARBA00004496"/>
    </source>
</evidence>
<dbReference type="InterPro" id="IPR013155">
    <property type="entry name" value="M/V/L/I-tRNA-synth_anticd-bd"/>
</dbReference>
<dbReference type="FunFam" id="3.40.50.620:FF:000063">
    <property type="entry name" value="Isoleucine--tRNA ligase"/>
    <property type="match status" value="1"/>
</dbReference>
<evidence type="ECO:0000256" key="10">
    <source>
        <dbReference type="ARBA" id="ARBA00022840"/>
    </source>
</evidence>
<evidence type="ECO:0000256" key="3">
    <source>
        <dbReference type="ARBA" id="ARBA00007078"/>
    </source>
</evidence>
<dbReference type="InterPro" id="IPR001412">
    <property type="entry name" value="aa-tRNA-synth_I_CS"/>
</dbReference>
<sequence length="1078" mass="124281">MPKYEKLPDPLALEESVLKFWEQAAIFPKSLQQTKDSKPWVFYEGPPTANGKPHVGHLMARVNKDLFPRYWTMKGYYVLRKGGWDTHGLPVELEVEKSLGLHSKAEIERFGLDKFAQKCRESVWLYKGEWERFIERMGFWIDLDNAYITYTNEYIESVWWALKKIWEKGLLYKGHKVLPYCPRCGTALSSHEVAQGYETTKDPSIFFKLRVQPSDSQDSIDSKDSQTFLVWTTTPWTVPSNVALAVGPKFTYAKVKVGHEIFILAQDLVESVIKEPHEIVETLPGAELVGMRYEPAYKLSDDPNAYRVVAADFVSLEDGTGIVHIAPAFGEEDYQLGQTEKLPFVNPVDLEGKFTEKFALAQGQFVKDADSMIIQDLKQRGLLYKSGRYEHEYPFCWRCKTPLLYYARDSYFIKTTAKQKEIIENNKHIHWHPEHFRDGRFGNFLETMKDWALSRDRYWGTPLPLWVCEQCHKEHCVGSRQELVELALDTEKARTVEFHRPWIDEIVLKCSCGGTMRRVPYVIDCWFDSGMMHTAQWHYPFENHEIFKQQFPADFIAEGVDQTRGWFYSLLVTSTLLYEDHPYPHPFKHVVVNLMGLDAEGRKMSKSLGNVLDPWDLINKFGADAVRWYFYSSSAPWKDKRLSLQAVADFQGPLETLKNVYNFFALYAGIDRFDPQTSPPAPPRHGEGSSPFPHREGGQGVGSLLDRWILSRLQTTIEGVTRSMDDYDIVGAADALKQFIDDLSNWYVRNSRARFWGNHWTTDKIAAFTTLYEVLMELVKLLAPFVPFVTEAIYQNLKTETMPESVHLCAWPTANDKLRDPALEAQMERARRIVTAGLQARNKARIKVRQPLAVAFVCGDEPALGEEYQQLVMQELNVKRLEWLSPEELFLCYTPKLEYEKAALGKDFRGLAPHVMNLLEQLNRGEHEPRVGLAQDLQAHKKLRFSVAGQEVELAEGTHLRVALLPREGYVEGVEGTVRVLLDTRIDDELRQEGLVREFVRLVQECRKEAGFEVSDRIELYYEATPEIQTALERFARYVQEETLAVTLRRDGSFAKVEFTKELDVNGYKAKIGLARKR</sequence>
<dbReference type="SUPFAM" id="SSF50677">
    <property type="entry name" value="ValRS/IleRS/LeuRS editing domain"/>
    <property type="match status" value="1"/>
</dbReference>
<evidence type="ECO:0000256" key="14">
    <source>
        <dbReference type="ARBA" id="ARBA00048359"/>
    </source>
</evidence>
<feature type="region of interest" description="Disordered" evidence="16">
    <location>
        <begin position="676"/>
        <end position="698"/>
    </location>
</feature>
<dbReference type="GO" id="GO:0002161">
    <property type="term" value="F:aminoacyl-tRNA deacylase activity"/>
    <property type="evidence" value="ECO:0007669"/>
    <property type="project" value="InterPro"/>
</dbReference>
<dbReference type="Gene3D" id="3.40.50.620">
    <property type="entry name" value="HUPs"/>
    <property type="match status" value="2"/>
</dbReference>
<feature type="domain" description="Aminoacyl-tRNA synthetase class Ia" evidence="17">
    <location>
        <begin position="17"/>
        <end position="640"/>
    </location>
</feature>
<comment type="function">
    <text evidence="13 15">Catalyzes the attachment of isoleucine to tRNA(Ile). As IleRS can inadvertently accommodate and process structurally similar amino acids such as valine, to avoid such errors it has two additional distinct tRNA(Ile)-dependent editing activities. One activity is designated as 'pretransfer' editing and involves the hydrolysis of activated Val-AMP. The other activity is designated 'posttransfer' editing and involves deacylation of mischarged Val-tRNA(Ile).</text>
</comment>
<feature type="domain" description="Methionyl/Valyl/Leucyl/Isoleucyl-tRNA synthetase anticodon-binding" evidence="18">
    <location>
        <begin position="706"/>
        <end position="854"/>
    </location>
</feature>
<comment type="domain">
    <text evidence="15">IleRS has two distinct active sites: one for aminoacylation and one for editing. The misactivated valine is translocated from the active site to the editing site, which sterically excludes the correctly activated isoleucine. The single editing site contains two valyl binding pockets, one specific for each substrate (Val-AMP or Val-tRNA(Ile)).</text>
</comment>
<feature type="short sequence motif" description="'HIGH' region" evidence="15">
    <location>
        <begin position="47"/>
        <end position="57"/>
    </location>
</feature>
<evidence type="ECO:0000259" key="17">
    <source>
        <dbReference type="Pfam" id="PF00133"/>
    </source>
</evidence>
<evidence type="ECO:0000259" key="18">
    <source>
        <dbReference type="Pfam" id="PF08264"/>
    </source>
</evidence>
<dbReference type="Pfam" id="PF00133">
    <property type="entry name" value="tRNA-synt_1"/>
    <property type="match status" value="1"/>
</dbReference>
<keyword evidence="7 15" id="KW-0479">Metal-binding</keyword>
<keyword evidence="8 15" id="KW-0547">Nucleotide-binding</keyword>